<evidence type="ECO:0000259" key="3">
    <source>
        <dbReference type="PROSITE" id="PS50927"/>
    </source>
</evidence>
<reference evidence="4" key="1">
    <citation type="submission" date="2022-03" db="EMBL/GenBank/DDBJ databases">
        <title>A functionally conserved STORR gene fusion in Papaver species that diverged 16.8 million years ago.</title>
        <authorList>
            <person name="Catania T."/>
        </authorList>
    </citation>
    <scope>NUCLEOTIDE SEQUENCE</scope>
    <source>
        <strain evidence="4">S-191538</strain>
    </source>
</reference>
<feature type="domain" description="Bulb-type lectin" evidence="3">
    <location>
        <begin position="37"/>
        <end position="156"/>
    </location>
</feature>
<keyword evidence="5" id="KW-1185">Reference proteome</keyword>
<dbReference type="InterPro" id="IPR001480">
    <property type="entry name" value="Bulb-type_lectin_dom"/>
</dbReference>
<gene>
    <name evidence="4" type="ORF">MKW94_020901</name>
</gene>
<keyword evidence="2" id="KW-0732">Signal</keyword>
<evidence type="ECO:0000313" key="4">
    <source>
        <dbReference type="EMBL" id="MCL7041011.1"/>
    </source>
</evidence>
<sequence>MSSLFLISVLFFSSSFVAESTVPSANTFRFTNEGDFGNYVVEYKAYYRALPLFNSPFQLCFYNTTPNAFTLALRMGLVQSDSVLRWVWDANRRNPVGENATLTYGADGNLVLADADGRIAWQTGTANRGAVGQSLRPNGPNRIISRSSEVDGSEGPYSLLGSCNNETSNVRCIN</sequence>
<dbReference type="SUPFAM" id="SSF51110">
    <property type="entry name" value="alpha-D-mannose-specific plant lectins"/>
    <property type="match status" value="1"/>
</dbReference>
<protein>
    <recommendedName>
        <fullName evidence="3">Bulb-type lectin domain-containing protein</fullName>
    </recommendedName>
</protein>
<evidence type="ECO:0000256" key="1">
    <source>
        <dbReference type="SAM" id="MobiDB-lite"/>
    </source>
</evidence>
<dbReference type="Gene3D" id="2.90.10.10">
    <property type="entry name" value="Bulb-type lectin domain"/>
    <property type="match status" value="1"/>
</dbReference>
<feature type="signal peptide" evidence="2">
    <location>
        <begin position="1"/>
        <end position="20"/>
    </location>
</feature>
<accession>A0AA42AVA7</accession>
<proteinExistence type="predicted"/>
<dbReference type="Proteomes" id="UP001177140">
    <property type="component" value="Unassembled WGS sequence"/>
</dbReference>
<evidence type="ECO:0000313" key="5">
    <source>
        <dbReference type="Proteomes" id="UP001177140"/>
    </source>
</evidence>
<dbReference type="SMART" id="SM00108">
    <property type="entry name" value="B_lectin"/>
    <property type="match status" value="1"/>
</dbReference>
<dbReference type="PROSITE" id="PS50927">
    <property type="entry name" value="BULB_LECTIN"/>
    <property type="match status" value="1"/>
</dbReference>
<feature type="region of interest" description="Disordered" evidence="1">
    <location>
        <begin position="130"/>
        <end position="154"/>
    </location>
</feature>
<dbReference type="InterPro" id="IPR036426">
    <property type="entry name" value="Bulb-type_lectin_dom_sf"/>
</dbReference>
<feature type="chain" id="PRO_5041440563" description="Bulb-type lectin domain-containing protein" evidence="2">
    <location>
        <begin position="21"/>
        <end position="174"/>
    </location>
</feature>
<evidence type="ECO:0000256" key="2">
    <source>
        <dbReference type="SAM" id="SignalP"/>
    </source>
</evidence>
<organism evidence="4 5">
    <name type="scientific">Papaver nudicaule</name>
    <name type="common">Iceland poppy</name>
    <dbReference type="NCBI Taxonomy" id="74823"/>
    <lineage>
        <taxon>Eukaryota</taxon>
        <taxon>Viridiplantae</taxon>
        <taxon>Streptophyta</taxon>
        <taxon>Embryophyta</taxon>
        <taxon>Tracheophyta</taxon>
        <taxon>Spermatophyta</taxon>
        <taxon>Magnoliopsida</taxon>
        <taxon>Ranunculales</taxon>
        <taxon>Papaveraceae</taxon>
        <taxon>Papaveroideae</taxon>
        <taxon>Papaver</taxon>
    </lineage>
</organism>
<comment type="caution">
    <text evidence="4">The sequence shown here is derived from an EMBL/GenBank/DDBJ whole genome shotgun (WGS) entry which is preliminary data.</text>
</comment>
<name>A0AA42AVA7_PAPNU</name>
<dbReference type="AlphaFoldDB" id="A0AA42AVA7"/>
<dbReference type="EMBL" id="JAJJMA010219187">
    <property type="protein sequence ID" value="MCL7041011.1"/>
    <property type="molecule type" value="Genomic_DNA"/>
</dbReference>